<dbReference type="SUPFAM" id="SSF57196">
    <property type="entry name" value="EGF/Laminin"/>
    <property type="match status" value="3"/>
</dbReference>
<keyword evidence="10" id="KW-0472">Membrane</keyword>
<evidence type="ECO:0000256" key="1">
    <source>
        <dbReference type="ARBA" id="ARBA00004651"/>
    </source>
</evidence>
<dbReference type="Proteomes" id="UP000694394">
    <property type="component" value="Chromosome 24"/>
</dbReference>
<dbReference type="EMBL" id="ABDC03027736">
    <property type="status" value="NOT_ANNOTATED_CDS"/>
    <property type="molecule type" value="Genomic_DNA"/>
</dbReference>
<feature type="region of interest" description="Disordered" evidence="14">
    <location>
        <begin position="216"/>
        <end position="248"/>
    </location>
</feature>
<dbReference type="PRINTS" id="PR01278">
    <property type="entry name" value="CD97PROTEIN"/>
</dbReference>
<evidence type="ECO:0000256" key="6">
    <source>
        <dbReference type="ARBA" id="ARBA00022737"/>
    </source>
</evidence>
<dbReference type="GO" id="GO:0005886">
    <property type="term" value="C:plasma membrane"/>
    <property type="evidence" value="ECO:0007669"/>
    <property type="project" value="UniProtKB-SubCell"/>
</dbReference>
<evidence type="ECO:0000256" key="10">
    <source>
        <dbReference type="ARBA" id="ARBA00023136"/>
    </source>
</evidence>
<keyword evidence="2" id="KW-1003">Cell membrane</keyword>
<dbReference type="PANTHER" id="PTHR24034">
    <property type="entry name" value="EGF-LIKE DOMAIN-CONTAINING PROTEIN"/>
    <property type="match status" value="1"/>
</dbReference>
<feature type="domain" description="EGF-like" evidence="16">
    <location>
        <begin position="166"/>
        <end position="204"/>
    </location>
</feature>
<proteinExistence type="predicted"/>
<dbReference type="GO" id="GO:0004930">
    <property type="term" value="F:G protein-coupled receptor activity"/>
    <property type="evidence" value="ECO:0007669"/>
    <property type="project" value="InterPro"/>
</dbReference>
<comment type="subcellular location">
    <subcellularLocation>
        <location evidence="1">Cell membrane</location>
        <topology evidence="1">Multi-pass membrane protein</topology>
    </subcellularLocation>
</comment>
<dbReference type="PROSITE" id="PS50026">
    <property type="entry name" value="EGF_3"/>
    <property type="match status" value="3"/>
</dbReference>
<feature type="domain" description="EGF-like" evidence="16">
    <location>
        <begin position="70"/>
        <end position="109"/>
    </location>
</feature>
<comment type="caution">
    <text evidence="13">Lacks conserved residue(s) required for the propagation of feature annotation.</text>
</comment>
<evidence type="ECO:0000256" key="2">
    <source>
        <dbReference type="ARBA" id="ARBA00022475"/>
    </source>
</evidence>
<dbReference type="InterPro" id="IPR049883">
    <property type="entry name" value="NOTCH1_EGF-like"/>
</dbReference>
<dbReference type="InterPro" id="IPR003056">
    <property type="entry name" value="GPCR_2_ADGRE2_ADGRE5"/>
</dbReference>
<reference evidence="17" key="2">
    <citation type="submission" date="2025-08" db="UniProtKB">
        <authorList>
            <consortium name="Ensembl"/>
        </authorList>
    </citation>
    <scope>IDENTIFICATION</scope>
</reference>
<feature type="chain" id="PRO_5034795808" description="EGF-like domain-containing protein" evidence="15">
    <location>
        <begin position="24"/>
        <end position="248"/>
    </location>
</feature>
<keyword evidence="6" id="KW-0677">Repeat</keyword>
<keyword evidence="9" id="KW-1133">Transmembrane helix</keyword>
<keyword evidence="12" id="KW-0325">Glycoprotein</keyword>
<reference evidence="17" key="3">
    <citation type="submission" date="2025-09" db="UniProtKB">
        <authorList>
            <consortium name="Ensembl"/>
        </authorList>
    </citation>
    <scope>IDENTIFICATION</scope>
</reference>
<keyword evidence="7" id="KW-0106">Calcium</keyword>
<evidence type="ECO:0000256" key="7">
    <source>
        <dbReference type="ARBA" id="ARBA00022837"/>
    </source>
</evidence>
<evidence type="ECO:0000313" key="17">
    <source>
        <dbReference type="Ensembl" id="ENSMICP00000050545.1"/>
    </source>
</evidence>
<keyword evidence="5 15" id="KW-0732">Signal</keyword>
<evidence type="ECO:0000256" key="3">
    <source>
        <dbReference type="ARBA" id="ARBA00022536"/>
    </source>
</evidence>
<evidence type="ECO:0000256" key="11">
    <source>
        <dbReference type="ARBA" id="ARBA00023157"/>
    </source>
</evidence>
<dbReference type="InterPro" id="IPR050751">
    <property type="entry name" value="ECM_structural_protein"/>
</dbReference>
<dbReference type="AlphaFoldDB" id="A0A8C5YEN1"/>
<feature type="signal peptide" evidence="15">
    <location>
        <begin position="1"/>
        <end position="23"/>
    </location>
</feature>
<dbReference type="FunFam" id="2.10.25.10:FF:000269">
    <property type="entry name" value="Adhesion G protein-coupled receptor E2"/>
    <property type="match status" value="1"/>
</dbReference>
<protein>
    <recommendedName>
        <fullName evidence="16">EGF-like domain-containing protein</fullName>
    </recommendedName>
</protein>
<dbReference type="FunFam" id="2.10.25.10:FF:000177">
    <property type="entry name" value="Adhesion G protein-coupled receptor E2"/>
    <property type="match status" value="1"/>
</dbReference>
<evidence type="ECO:0000256" key="5">
    <source>
        <dbReference type="ARBA" id="ARBA00022729"/>
    </source>
</evidence>
<dbReference type="PROSITE" id="PS01187">
    <property type="entry name" value="EGF_CA"/>
    <property type="match status" value="1"/>
</dbReference>
<evidence type="ECO:0000256" key="14">
    <source>
        <dbReference type="SAM" id="MobiDB-lite"/>
    </source>
</evidence>
<keyword evidence="3 13" id="KW-0245">EGF-like domain</keyword>
<evidence type="ECO:0000256" key="12">
    <source>
        <dbReference type="ARBA" id="ARBA00023180"/>
    </source>
</evidence>
<reference evidence="17" key="1">
    <citation type="submission" date="2016-12" db="EMBL/GenBank/DDBJ databases">
        <title>Mouse lemur reference genome and diversity panel.</title>
        <authorList>
            <person name="Harris R."/>
            <person name="Larsen P."/>
            <person name="Liu Y."/>
            <person name="Hughes D.S."/>
            <person name="Murali S."/>
            <person name="Raveendran M."/>
            <person name="Korchina V."/>
            <person name="Wang M."/>
            <person name="Jhangiani S."/>
            <person name="Bandaranaike D."/>
            <person name="Bellair M."/>
            <person name="Blankenburg K."/>
            <person name="Chao H."/>
            <person name="Dahdouli M."/>
            <person name="Dinh H."/>
            <person name="Doddapaneni H."/>
            <person name="English A."/>
            <person name="Firestine M."/>
            <person name="Gnanaolivu R."/>
            <person name="Gross S."/>
            <person name="Hernandez B."/>
            <person name="Javaid M."/>
            <person name="Jayaseelan J."/>
            <person name="Jones J."/>
            <person name="Khan Z."/>
            <person name="Kovar C."/>
            <person name="Kurapati P."/>
            <person name="Le B."/>
            <person name="Lee S."/>
            <person name="Li M."/>
            <person name="Mathew T."/>
            <person name="Narasimhan A."/>
            <person name="Ngo D."/>
            <person name="Nguyen L."/>
            <person name="Okwuonu G."/>
            <person name="Ongeri F."/>
            <person name="Osuji N."/>
            <person name="Pu L.-L."/>
            <person name="Puazo M."/>
            <person name="Quiroz J."/>
            <person name="Raj R."/>
            <person name="Rajbhandari K."/>
            <person name="Reid J.G."/>
            <person name="Santibanez J."/>
            <person name="Sexton D."/>
            <person name="Skinner E."/>
            <person name="Vee V."/>
            <person name="Weissenberger G."/>
            <person name="Wu Y."/>
            <person name="Xin Y."/>
            <person name="Han Y."/>
            <person name="Campbell C."/>
            <person name="Brown A."/>
            <person name="Sullivan B."/>
            <person name="Shelton J."/>
            <person name="Brown S."/>
            <person name="Dudchenko O."/>
            <person name="Machol I."/>
            <person name="Durand N."/>
            <person name="Shamim M."/>
            <person name="Lieberman A."/>
            <person name="Muzny D.M."/>
            <person name="Richards S."/>
            <person name="Yoder A."/>
            <person name="Worley K.C."/>
            <person name="Rogers J."/>
            <person name="Gibbs R.A."/>
        </authorList>
    </citation>
    <scope>NUCLEOTIDE SEQUENCE [LARGE SCALE GENOMIC DNA]</scope>
</reference>
<dbReference type="Pfam" id="PF07645">
    <property type="entry name" value="EGF_CA"/>
    <property type="match status" value="3"/>
</dbReference>
<evidence type="ECO:0000259" key="16">
    <source>
        <dbReference type="PROSITE" id="PS50026"/>
    </source>
</evidence>
<dbReference type="PANTHER" id="PTHR24034:SF209">
    <property type="entry name" value="EGF-LIKE DOMAIN-CONTAINING PROTEIN"/>
    <property type="match status" value="1"/>
</dbReference>
<dbReference type="Ensembl" id="ENSMICT00000064083.1">
    <property type="protein sequence ID" value="ENSMICP00000050545.1"/>
    <property type="gene ID" value="ENSMICG00000046227.1"/>
</dbReference>
<dbReference type="SMART" id="SM00179">
    <property type="entry name" value="EGF_CA"/>
    <property type="match status" value="3"/>
</dbReference>
<dbReference type="FunFam" id="2.10.25.10:FF:000216">
    <property type="entry name" value="Adhesion G protein-coupled receptor E2"/>
    <property type="match status" value="1"/>
</dbReference>
<evidence type="ECO:0000313" key="18">
    <source>
        <dbReference type="Proteomes" id="UP000694394"/>
    </source>
</evidence>
<dbReference type="SMART" id="SM00181">
    <property type="entry name" value="EGF"/>
    <property type="match status" value="4"/>
</dbReference>
<dbReference type="InterPro" id="IPR018097">
    <property type="entry name" value="EGF_Ca-bd_CS"/>
</dbReference>
<evidence type="ECO:0000256" key="15">
    <source>
        <dbReference type="SAM" id="SignalP"/>
    </source>
</evidence>
<sequence length="248" mass="26145">MPGGGGGSRVFLALCVLLALSEALAPAPVGCDRWCPPNAMCANTTACRCKPGFSSSGAEIFTDFMVSCDDINECAPPTKVFCGKFADCQNVVGSYYCTCSPGYAPTSGPNTFRNASENTCEDVDECQQSPRVCGSRGVCRNTLGSHACHCPPGFALQPRDPKLCADVDECALGQHQCHNSTHCLNKVGGYECRCRPGWRPVPGSPDGPTDTVCAGVRPDPAAQPGARRHTHGHRTPGSMPATFRSLET</sequence>
<keyword evidence="11" id="KW-1015">Disulfide bond</keyword>
<keyword evidence="8" id="KW-0130">Cell adhesion</keyword>
<feature type="domain" description="EGF-like" evidence="16">
    <location>
        <begin position="122"/>
        <end position="165"/>
    </location>
</feature>
<dbReference type="InterPro" id="IPR000742">
    <property type="entry name" value="EGF"/>
</dbReference>
<dbReference type="GO" id="GO:0005509">
    <property type="term" value="F:calcium ion binding"/>
    <property type="evidence" value="ECO:0007669"/>
    <property type="project" value="InterPro"/>
</dbReference>
<keyword evidence="18" id="KW-1185">Reference proteome</keyword>
<dbReference type="FunFam" id="2.10.25.10:FF:000003">
    <property type="entry name" value="fibrillin-1 isoform X1"/>
    <property type="match status" value="1"/>
</dbReference>
<keyword evidence="4" id="KW-0812">Transmembrane</keyword>
<evidence type="ECO:0000256" key="4">
    <source>
        <dbReference type="ARBA" id="ARBA00022692"/>
    </source>
</evidence>
<dbReference type="Gene3D" id="2.10.25.10">
    <property type="entry name" value="Laminin"/>
    <property type="match status" value="4"/>
</dbReference>
<organism evidence="17 18">
    <name type="scientific">Microcebus murinus</name>
    <name type="common">Gray mouse lemur</name>
    <name type="synonym">Lemur murinus</name>
    <dbReference type="NCBI Taxonomy" id="30608"/>
    <lineage>
        <taxon>Eukaryota</taxon>
        <taxon>Metazoa</taxon>
        <taxon>Chordata</taxon>
        <taxon>Craniata</taxon>
        <taxon>Vertebrata</taxon>
        <taxon>Euteleostomi</taxon>
        <taxon>Mammalia</taxon>
        <taxon>Eutheria</taxon>
        <taxon>Euarchontoglires</taxon>
        <taxon>Primates</taxon>
        <taxon>Strepsirrhini</taxon>
        <taxon>Lemuriformes</taxon>
        <taxon>Cheirogaleidae</taxon>
        <taxon>Microcebus</taxon>
    </lineage>
</organism>
<dbReference type="PROSITE" id="PS00010">
    <property type="entry name" value="ASX_HYDROXYL"/>
    <property type="match status" value="2"/>
</dbReference>
<accession>A0A8C5YEN1</accession>
<dbReference type="InterPro" id="IPR001881">
    <property type="entry name" value="EGF-like_Ca-bd_dom"/>
</dbReference>
<dbReference type="GO" id="GO:0007155">
    <property type="term" value="P:cell adhesion"/>
    <property type="evidence" value="ECO:0007669"/>
    <property type="project" value="UniProtKB-KW"/>
</dbReference>
<dbReference type="CDD" id="cd00054">
    <property type="entry name" value="EGF_CA"/>
    <property type="match status" value="3"/>
</dbReference>
<dbReference type="InterPro" id="IPR000152">
    <property type="entry name" value="EGF-type_Asp/Asn_hydroxyl_site"/>
</dbReference>
<evidence type="ECO:0000256" key="13">
    <source>
        <dbReference type="PROSITE-ProRule" id="PRU00076"/>
    </source>
</evidence>
<evidence type="ECO:0000256" key="9">
    <source>
        <dbReference type="ARBA" id="ARBA00022989"/>
    </source>
</evidence>
<name>A0A8C5YEN1_MICMU</name>
<evidence type="ECO:0000256" key="8">
    <source>
        <dbReference type="ARBA" id="ARBA00022889"/>
    </source>
</evidence>
<dbReference type="GeneTree" id="ENSGT00940000162597"/>